<comment type="caution">
    <text evidence="2">The sequence shown here is derived from an EMBL/GenBank/DDBJ whole genome shotgun (WGS) entry which is preliminary data.</text>
</comment>
<dbReference type="Proteomes" id="UP000266861">
    <property type="component" value="Unassembled WGS sequence"/>
</dbReference>
<protein>
    <recommendedName>
        <fullName evidence="1">HAT C-terminal dimerisation domain-containing protein</fullName>
    </recommendedName>
</protein>
<accession>A0A397JEM4</accession>
<dbReference type="AlphaFoldDB" id="A0A397JEM4"/>
<feature type="domain" description="HAT C-terminal dimerisation" evidence="1">
    <location>
        <begin position="44"/>
        <end position="105"/>
    </location>
</feature>
<organism evidence="2 3">
    <name type="scientific">Diversispora epigaea</name>
    <dbReference type="NCBI Taxonomy" id="1348612"/>
    <lineage>
        <taxon>Eukaryota</taxon>
        <taxon>Fungi</taxon>
        <taxon>Fungi incertae sedis</taxon>
        <taxon>Mucoromycota</taxon>
        <taxon>Glomeromycotina</taxon>
        <taxon>Glomeromycetes</taxon>
        <taxon>Diversisporales</taxon>
        <taxon>Diversisporaceae</taxon>
        <taxon>Diversispora</taxon>
    </lineage>
</organism>
<evidence type="ECO:0000313" key="3">
    <source>
        <dbReference type="Proteomes" id="UP000266861"/>
    </source>
</evidence>
<dbReference type="GO" id="GO:0046983">
    <property type="term" value="F:protein dimerization activity"/>
    <property type="evidence" value="ECO:0007669"/>
    <property type="project" value="InterPro"/>
</dbReference>
<keyword evidence="3" id="KW-1185">Reference proteome</keyword>
<dbReference type="EMBL" id="PQFF01000043">
    <property type="protein sequence ID" value="RHZ86779.1"/>
    <property type="molecule type" value="Genomic_DNA"/>
</dbReference>
<dbReference type="InterPro" id="IPR012337">
    <property type="entry name" value="RNaseH-like_sf"/>
</dbReference>
<dbReference type="STRING" id="1348612.A0A397JEM4"/>
<dbReference type="OrthoDB" id="2440742at2759"/>
<sequence length="341" mass="40279">MEKWLVYYYKAWTGCDPQSILVEFDDFFQGKNYPFDNETICQFENNIYKYWCWIKDAYPEIGTVASRIFGICVNTASVERLWSNMGFYHTKNRNKLKYTRVLDMAKLRADITYNRRFYKESIVSNIINSTLETETQDNELETEIQEVNSESEIQDINHEINMQDIDSETESLIEENEVSNNSEDDENNNIDIEDISQKFTDHLSEWMGILETETDNSEFLENGIEDIDHPAINIQAKWNLDIIFKDNLSYVLNVLNFENVRASSQVRKIYRNLFERIPNSETTYIDCILEKTCNTDMSIYQKAFAIKQIKNGENLHCEVNHLTKNKDEDDKDDEVFINEEE</sequence>
<evidence type="ECO:0000313" key="2">
    <source>
        <dbReference type="EMBL" id="RHZ86779.1"/>
    </source>
</evidence>
<gene>
    <name evidence="2" type="ORF">Glove_46g126</name>
</gene>
<dbReference type="SUPFAM" id="SSF53098">
    <property type="entry name" value="Ribonuclease H-like"/>
    <property type="match status" value="1"/>
</dbReference>
<proteinExistence type="predicted"/>
<dbReference type="Pfam" id="PF05699">
    <property type="entry name" value="Dimer_Tnp_hAT"/>
    <property type="match status" value="1"/>
</dbReference>
<evidence type="ECO:0000259" key="1">
    <source>
        <dbReference type="Pfam" id="PF05699"/>
    </source>
</evidence>
<reference evidence="2 3" key="1">
    <citation type="submission" date="2018-08" db="EMBL/GenBank/DDBJ databases">
        <title>Genome and evolution of the arbuscular mycorrhizal fungus Diversispora epigaea (formerly Glomus versiforme) and its bacterial endosymbionts.</title>
        <authorList>
            <person name="Sun X."/>
            <person name="Fei Z."/>
            <person name="Harrison M."/>
        </authorList>
    </citation>
    <scope>NUCLEOTIDE SEQUENCE [LARGE SCALE GENOMIC DNA]</scope>
    <source>
        <strain evidence="2 3">IT104</strain>
    </source>
</reference>
<dbReference type="InterPro" id="IPR008906">
    <property type="entry name" value="HATC_C_dom"/>
</dbReference>
<name>A0A397JEM4_9GLOM</name>